<dbReference type="InterPro" id="IPR018456">
    <property type="entry name" value="PTR2_symporter_CS"/>
</dbReference>
<feature type="transmembrane region" description="Helical" evidence="6">
    <location>
        <begin position="103"/>
        <end position="126"/>
    </location>
</feature>
<dbReference type="Gene3D" id="1.20.1250.20">
    <property type="entry name" value="MFS general substrate transporter like domains"/>
    <property type="match status" value="1"/>
</dbReference>
<sequence length="560" mass="61241">MAATELQELACDMNLSNSSEREAETSDPISKAGGWITFPFITGTLVGMILGGMGWLSNLIVYLVGEFNVKSINAAQISNVVNGCTSLFPVIGAIIADSFLGCFSVISISSFISLLGLIILALTSILDNLRPSPCETGSSLCKAPSKIQFVVLYVSIALASIGLGGARFTIATMGANQFDKQRDQDVFFNWYFFAMYISSFISSTAIVYIEDNVSWGLGFGLCALANLIALAIFLLGKRFYFHDKPRKGSPFVGIAHVIVASIRKRKIKYSSRSEDYYYGHDGKEKMVSATPTKSFRLLNRAALQTDGDLKVDGSIANPWRLCAVQQVEDLKTLVRIVPLWSSSIFLSIPIAIQNSLTVLQALAMDRHIGSHFKIPAGSLVVIVLISTSISLPIIDRLLCPTWQKLTGQSPTPLRQIGIGHVLNILSMATSAVVESNRLKIARNHDHHPHAMSALWLFPQLVLVGIGEAFHFPGHVSLYYQEFPVPLRSTATAMVAMVIGIAFYLSTAVIDLVRSVTGWLADDINDGRLDNVYWVVTVLGMLNLGYFIVCAKFYKYQNVGN</sequence>
<keyword evidence="3 6" id="KW-0812">Transmembrane</keyword>
<evidence type="ECO:0000256" key="3">
    <source>
        <dbReference type="ARBA" id="ARBA00022692"/>
    </source>
</evidence>
<dbReference type="GeneID" id="107411278"/>
<evidence type="ECO:0000313" key="8">
    <source>
        <dbReference type="RefSeq" id="XP_015874310.3"/>
    </source>
</evidence>
<dbReference type="GO" id="GO:0006857">
    <property type="term" value="P:oligopeptide transport"/>
    <property type="evidence" value="ECO:0007669"/>
    <property type="project" value="InterPro"/>
</dbReference>
<evidence type="ECO:0000256" key="4">
    <source>
        <dbReference type="ARBA" id="ARBA00022989"/>
    </source>
</evidence>
<reference evidence="8" key="1">
    <citation type="submission" date="2025-08" db="UniProtKB">
        <authorList>
            <consortium name="RefSeq"/>
        </authorList>
    </citation>
    <scope>IDENTIFICATION</scope>
    <source>
        <tissue evidence="8">Seedling</tissue>
    </source>
</reference>
<protein>
    <submittedName>
        <fullName evidence="8">Protein NRT1/ PTR FAMILY 2.6</fullName>
    </submittedName>
</protein>
<feature type="transmembrane region" description="Helical" evidence="6">
    <location>
        <begin position="40"/>
        <end position="65"/>
    </location>
</feature>
<feature type="transmembrane region" description="Helical" evidence="6">
    <location>
        <begin position="77"/>
        <end position="96"/>
    </location>
</feature>
<dbReference type="InterPro" id="IPR000109">
    <property type="entry name" value="POT_fam"/>
</dbReference>
<name>A0A6P3ZAG1_ZIZJJ</name>
<feature type="transmembrane region" description="Helical" evidence="6">
    <location>
        <begin position="187"/>
        <end position="209"/>
    </location>
</feature>
<accession>A0A6P3ZAG1</accession>
<dbReference type="PANTHER" id="PTHR11654">
    <property type="entry name" value="OLIGOPEPTIDE TRANSPORTER-RELATED"/>
    <property type="match status" value="1"/>
</dbReference>
<gene>
    <name evidence="8" type="primary">LOC107411278</name>
</gene>
<comment type="subcellular location">
    <subcellularLocation>
        <location evidence="1">Membrane</location>
        <topology evidence="1">Multi-pass membrane protein</topology>
    </subcellularLocation>
</comment>
<feature type="transmembrane region" description="Helical" evidence="6">
    <location>
        <begin position="215"/>
        <end position="236"/>
    </location>
</feature>
<evidence type="ECO:0000256" key="6">
    <source>
        <dbReference type="SAM" id="Phobius"/>
    </source>
</evidence>
<dbReference type="GO" id="GO:0022857">
    <property type="term" value="F:transmembrane transporter activity"/>
    <property type="evidence" value="ECO:0007669"/>
    <property type="project" value="InterPro"/>
</dbReference>
<dbReference type="PROSITE" id="PS01022">
    <property type="entry name" value="PTR2_1"/>
    <property type="match status" value="1"/>
</dbReference>
<organism evidence="7 8">
    <name type="scientific">Ziziphus jujuba</name>
    <name type="common">Chinese jujube</name>
    <name type="synonym">Ziziphus sativa</name>
    <dbReference type="NCBI Taxonomy" id="326968"/>
    <lineage>
        <taxon>Eukaryota</taxon>
        <taxon>Viridiplantae</taxon>
        <taxon>Streptophyta</taxon>
        <taxon>Embryophyta</taxon>
        <taxon>Tracheophyta</taxon>
        <taxon>Spermatophyta</taxon>
        <taxon>Magnoliopsida</taxon>
        <taxon>eudicotyledons</taxon>
        <taxon>Gunneridae</taxon>
        <taxon>Pentapetalae</taxon>
        <taxon>rosids</taxon>
        <taxon>fabids</taxon>
        <taxon>Rosales</taxon>
        <taxon>Rhamnaceae</taxon>
        <taxon>Paliureae</taxon>
        <taxon>Ziziphus</taxon>
    </lineage>
</organism>
<keyword evidence="7" id="KW-1185">Reference proteome</keyword>
<feature type="transmembrane region" description="Helical" evidence="6">
    <location>
        <begin position="532"/>
        <end position="553"/>
    </location>
</feature>
<dbReference type="InParanoid" id="A0A6P3ZAG1"/>
<evidence type="ECO:0000256" key="5">
    <source>
        <dbReference type="ARBA" id="ARBA00023136"/>
    </source>
</evidence>
<dbReference type="GO" id="GO:0016020">
    <property type="term" value="C:membrane"/>
    <property type="evidence" value="ECO:0007669"/>
    <property type="project" value="UniProtKB-SubCell"/>
</dbReference>
<dbReference type="CDD" id="cd17416">
    <property type="entry name" value="MFS_NPF1_2"/>
    <property type="match status" value="1"/>
</dbReference>
<dbReference type="FunCoup" id="A0A6P3ZAG1">
    <property type="interactions" value="48"/>
</dbReference>
<dbReference type="KEGG" id="zju:107411278"/>
<keyword evidence="5 6" id="KW-0472">Membrane</keyword>
<evidence type="ECO:0000256" key="1">
    <source>
        <dbReference type="ARBA" id="ARBA00004141"/>
    </source>
</evidence>
<dbReference type="Pfam" id="PF00854">
    <property type="entry name" value="PTR2"/>
    <property type="match status" value="1"/>
</dbReference>
<dbReference type="Proteomes" id="UP001652623">
    <property type="component" value="Chromosome 10"/>
</dbReference>
<dbReference type="RefSeq" id="XP_015874310.3">
    <property type="nucleotide sequence ID" value="XM_016018824.4"/>
</dbReference>
<dbReference type="SUPFAM" id="SSF103473">
    <property type="entry name" value="MFS general substrate transporter"/>
    <property type="match status" value="1"/>
</dbReference>
<feature type="transmembrane region" description="Helical" evidence="6">
    <location>
        <begin position="146"/>
        <end position="166"/>
    </location>
</feature>
<keyword evidence="4 6" id="KW-1133">Transmembrane helix</keyword>
<feature type="transmembrane region" description="Helical" evidence="6">
    <location>
        <begin position="491"/>
        <end position="512"/>
    </location>
</feature>
<dbReference type="InterPro" id="IPR036259">
    <property type="entry name" value="MFS_trans_sf"/>
</dbReference>
<feature type="transmembrane region" description="Helical" evidence="6">
    <location>
        <begin position="374"/>
        <end position="394"/>
    </location>
</feature>
<dbReference type="AlphaFoldDB" id="A0A6P3ZAG1"/>
<comment type="similarity">
    <text evidence="2">Belongs to the major facilitator superfamily. Proton-dependent oligopeptide transporter (POT/PTR) (TC 2.A.17) family.</text>
</comment>
<evidence type="ECO:0000256" key="2">
    <source>
        <dbReference type="ARBA" id="ARBA00005982"/>
    </source>
</evidence>
<evidence type="ECO:0000313" key="7">
    <source>
        <dbReference type="Proteomes" id="UP001652623"/>
    </source>
</evidence>
<proteinExistence type="inferred from homology"/>